<keyword evidence="1" id="KW-0560">Oxidoreductase</keyword>
<evidence type="ECO:0000313" key="3">
    <source>
        <dbReference type="EMBL" id="GGE47649.1"/>
    </source>
</evidence>
<keyword evidence="4" id="KW-1185">Reference proteome</keyword>
<feature type="domain" description="FAD dependent oxidoreductase" evidence="2">
    <location>
        <begin position="2"/>
        <end position="335"/>
    </location>
</feature>
<dbReference type="SUPFAM" id="SSF51905">
    <property type="entry name" value="FAD/NAD(P)-binding domain"/>
    <property type="match status" value="1"/>
</dbReference>
<dbReference type="Gene3D" id="3.50.50.60">
    <property type="entry name" value="FAD/NAD(P)-binding domain"/>
    <property type="match status" value="1"/>
</dbReference>
<dbReference type="PANTHER" id="PTHR13847:SF287">
    <property type="entry name" value="FAD-DEPENDENT OXIDOREDUCTASE DOMAIN-CONTAINING PROTEIN 1"/>
    <property type="match status" value="1"/>
</dbReference>
<dbReference type="Gene3D" id="3.30.9.10">
    <property type="entry name" value="D-Amino Acid Oxidase, subunit A, domain 2"/>
    <property type="match status" value="1"/>
</dbReference>
<dbReference type="InterPro" id="IPR006076">
    <property type="entry name" value="FAD-dep_OxRdtase"/>
</dbReference>
<sequence>MAGVSALAELSRHGSAVLVETEGQPGYHSTGRSAAILAQTYGNVVVQALTRASEPFLTAPPEGFSDAPLLTPRTLIRIARPDQEPELRAMFDGLEDTGLLRWLDAEDIARRIPIIRPGYASGGFLNADAQDMDVHAMLQGYLRIARANGAEVLTGAPVTALEQTPGGWRVEAGGRSIEAGCVVNAAGAWADRVAALAGLTPVGLAPMRRSAVTFRPPAGFDPAGLPMTVDAEELFYLKPEAGMLLASPANETPSDPCDSRPEEIEIAIAIDRVLAAFDLDVRRVESTWAGLRTFTPDRSPVCGFDAEAEGFFWLAGQGGYGIQTAPALARLAAQLVADAPTDPALAATGLDPAQLSPARFQQARP</sequence>
<dbReference type="GO" id="GO:0005737">
    <property type="term" value="C:cytoplasm"/>
    <property type="evidence" value="ECO:0007669"/>
    <property type="project" value="TreeGrafter"/>
</dbReference>
<dbReference type="AlphaFoldDB" id="A0A917AFK3"/>
<dbReference type="InterPro" id="IPR036188">
    <property type="entry name" value="FAD/NAD-bd_sf"/>
</dbReference>
<dbReference type="PANTHER" id="PTHR13847">
    <property type="entry name" value="SARCOSINE DEHYDROGENASE-RELATED"/>
    <property type="match status" value="1"/>
</dbReference>
<evidence type="ECO:0000256" key="1">
    <source>
        <dbReference type="ARBA" id="ARBA00023002"/>
    </source>
</evidence>
<dbReference type="GO" id="GO:0016491">
    <property type="term" value="F:oxidoreductase activity"/>
    <property type="evidence" value="ECO:0007669"/>
    <property type="project" value="UniProtKB-KW"/>
</dbReference>
<dbReference type="Proteomes" id="UP000612855">
    <property type="component" value="Unassembled WGS sequence"/>
</dbReference>
<organism evidence="3 4">
    <name type="scientific">Primorskyibacter flagellatus</name>
    <dbReference type="NCBI Taxonomy" id="1387277"/>
    <lineage>
        <taxon>Bacteria</taxon>
        <taxon>Pseudomonadati</taxon>
        <taxon>Pseudomonadota</taxon>
        <taxon>Alphaproteobacteria</taxon>
        <taxon>Rhodobacterales</taxon>
        <taxon>Roseobacteraceae</taxon>
        <taxon>Primorskyibacter</taxon>
    </lineage>
</organism>
<comment type="caution">
    <text evidence="3">The sequence shown here is derived from an EMBL/GenBank/DDBJ whole genome shotgun (WGS) entry which is preliminary data.</text>
</comment>
<evidence type="ECO:0000313" key="4">
    <source>
        <dbReference type="Proteomes" id="UP000612855"/>
    </source>
</evidence>
<gene>
    <name evidence="3" type="primary">dauA</name>
    <name evidence="3" type="ORF">GCM10011360_38570</name>
</gene>
<accession>A0A917AFK3</accession>
<dbReference type="Pfam" id="PF01266">
    <property type="entry name" value="DAO"/>
    <property type="match status" value="1"/>
</dbReference>
<name>A0A917AFK3_9RHOB</name>
<reference evidence="4" key="1">
    <citation type="journal article" date="2019" name="Int. J. Syst. Evol. Microbiol.">
        <title>The Global Catalogue of Microorganisms (GCM) 10K type strain sequencing project: providing services to taxonomists for standard genome sequencing and annotation.</title>
        <authorList>
            <consortium name="The Broad Institute Genomics Platform"/>
            <consortium name="The Broad Institute Genome Sequencing Center for Infectious Disease"/>
            <person name="Wu L."/>
            <person name="Ma J."/>
        </authorList>
    </citation>
    <scope>NUCLEOTIDE SEQUENCE [LARGE SCALE GENOMIC DNA]</scope>
    <source>
        <strain evidence="4">CGMCC 1.12664</strain>
    </source>
</reference>
<evidence type="ECO:0000259" key="2">
    <source>
        <dbReference type="Pfam" id="PF01266"/>
    </source>
</evidence>
<proteinExistence type="predicted"/>
<dbReference type="EMBL" id="BMFJ01000002">
    <property type="protein sequence ID" value="GGE47649.1"/>
    <property type="molecule type" value="Genomic_DNA"/>
</dbReference>
<protein>
    <submittedName>
        <fullName evidence="3">FAD-dependent catabolic D-arginine dehydrogenase DauA</fullName>
    </submittedName>
</protein>